<accession>A0ACB9Z5X9</accession>
<dbReference type="Proteomes" id="UP001497700">
    <property type="component" value="Unassembled WGS sequence"/>
</dbReference>
<name>A0ACB9Z5X9_9PEZI</name>
<evidence type="ECO:0000313" key="1">
    <source>
        <dbReference type="EMBL" id="KAI4866839.1"/>
    </source>
</evidence>
<dbReference type="EMBL" id="MU393454">
    <property type="protein sequence ID" value="KAI4866839.1"/>
    <property type="molecule type" value="Genomic_DNA"/>
</dbReference>
<proteinExistence type="predicted"/>
<sequence>MARFFTAILAAAAMFQAGSAAPYPFTNGTAIAAPVTAKSVNTTVGATLPA</sequence>
<comment type="caution">
    <text evidence="1">The sequence shown here is derived from an EMBL/GenBank/DDBJ whole genome shotgun (WGS) entry which is preliminary data.</text>
</comment>
<reference evidence="1 2" key="1">
    <citation type="journal article" date="2022" name="New Phytol.">
        <title>Ecological generalism drives hyperdiversity of secondary metabolite gene clusters in xylarialean endophytes.</title>
        <authorList>
            <person name="Franco M.E.E."/>
            <person name="Wisecaver J.H."/>
            <person name="Arnold A.E."/>
            <person name="Ju Y.M."/>
            <person name="Slot J.C."/>
            <person name="Ahrendt S."/>
            <person name="Moore L.P."/>
            <person name="Eastman K.E."/>
            <person name="Scott K."/>
            <person name="Konkel Z."/>
            <person name="Mondo S.J."/>
            <person name="Kuo A."/>
            <person name="Hayes R.D."/>
            <person name="Haridas S."/>
            <person name="Andreopoulos B."/>
            <person name="Riley R."/>
            <person name="LaButti K."/>
            <person name="Pangilinan J."/>
            <person name="Lipzen A."/>
            <person name="Amirebrahimi M."/>
            <person name="Yan J."/>
            <person name="Adam C."/>
            <person name="Keymanesh K."/>
            <person name="Ng V."/>
            <person name="Louie K."/>
            <person name="Northen T."/>
            <person name="Drula E."/>
            <person name="Henrissat B."/>
            <person name="Hsieh H.M."/>
            <person name="Youens-Clark K."/>
            <person name="Lutzoni F."/>
            <person name="Miadlikowska J."/>
            <person name="Eastwood D.C."/>
            <person name="Hamelin R.C."/>
            <person name="Grigoriev I.V."/>
            <person name="U'Ren J.M."/>
        </authorList>
    </citation>
    <scope>NUCLEOTIDE SEQUENCE [LARGE SCALE GENOMIC DNA]</scope>
    <source>
        <strain evidence="1 2">CBS 119005</strain>
    </source>
</reference>
<evidence type="ECO:0000313" key="2">
    <source>
        <dbReference type="Proteomes" id="UP001497700"/>
    </source>
</evidence>
<keyword evidence="2" id="KW-1185">Reference proteome</keyword>
<organism evidence="1 2">
    <name type="scientific">Hypoxylon rubiginosum</name>
    <dbReference type="NCBI Taxonomy" id="110542"/>
    <lineage>
        <taxon>Eukaryota</taxon>
        <taxon>Fungi</taxon>
        <taxon>Dikarya</taxon>
        <taxon>Ascomycota</taxon>
        <taxon>Pezizomycotina</taxon>
        <taxon>Sordariomycetes</taxon>
        <taxon>Xylariomycetidae</taxon>
        <taxon>Xylariales</taxon>
        <taxon>Hypoxylaceae</taxon>
        <taxon>Hypoxylon</taxon>
    </lineage>
</organism>
<gene>
    <name evidence="1" type="ORF">F4820DRAFT_446713</name>
</gene>
<protein>
    <submittedName>
        <fullName evidence="1">Uncharacterized protein</fullName>
    </submittedName>
</protein>